<sequence>MRLIQCDYQGQVCAALVENEQQVRLLDADTYTLARRAIAAGKSLGDTIESALTDTRLDYQALIDERRLLPPLTHPDPAHCLVTGTGLTHLGSADTRDAMHAQPSNQPQADDSELTDSMRMFRLGVEGGKPAPGKSGAQPEWFYKGDGGCIVAPEAPIPVPAFAEDAGEEPELAALYVIGDDGRPWRVGHAIGNEFSDHVTERFNYLWLAHSKLRACSFGPELLIGELPKHLEGTSRIVRDGETLWEKPFLTGEANMAHSLANLEHHHFKYANFRRPGDVHVHFFGTATLSFADGVQTRDGDRFEIDLALFGRPLCNPLRFEADTFDVRIHSL</sequence>
<protein>
    <submittedName>
        <fullName evidence="1">AraD1 family protein</fullName>
    </submittedName>
</protein>
<accession>A0ABV7LIU7</accession>
<dbReference type="SUPFAM" id="SSF56529">
    <property type="entry name" value="FAH"/>
    <property type="match status" value="1"/>
</dbReference>
<dbReference type="NCBIfam" id="NF040903">
    <property type="entry name" value="GguC"/>
    <property type="match status" value="1"/>
</dbReference>
<dbReference type="PIRSF" id="PIRSF033905">
    <property type="entry name" value="UCP033905"/>
    <property type="match status" value="1"/>
</dbReference>
<dbReference type="InterPro" id="IPR009645">
    <property type="entry name" value="GguC"/>
</dbReference>
<gene>
    <name evidence="1" type="primary">araD1</name>
    <name evidence="1" type="ORF">ACFOEV_00965</name>
</gene>
<dbReference type="InterPro" id="IPR036663">
    <property type="entry name" value="Fumarylacetoacetase_C_sf"/>
</dbReference>
<proteinExistence type="predicted"/>
<dbReference type="EMBL" id="JBHRUG010000002">
    <property type="protein sequence ID" value="MFC3282177.1"/>
    <property type="molecule type" value="Genomic_DNA"/>
</dbReference>
<evidence type="ECO:0000313" key="2">
    <source>
        <dbReference type="Proteomes" id="UP001595579"/>
    </source>
</evidence>
<reference evidence="2" key="1">
    <citation type="journal article" date="2019" name="Int. J. Syst. Evol. Microbiol.">
        <title>The Global Catalogue of Microorganisms (GCM) 10K type strain sequencing project: providing services to taxonomists for standard genome sequencing and annotation.</title>
        <authorList>
            <consortium name="The Broad Institute Genomics Platform"/>
            <consortium name="The Broad Institute Genome Sequencing Center for Infectious Disease"/>
            <person name="Wu L."/>
            <person name="Ma J."/>
        </authorList>
    </citation>
    <scope>NUCLEOTIDE SEQUENCE [LARGE SCALE GENOMIC DNA]</scope>
    <source>
        <strain evidence="2">CECT 7698</strain>
    </source>
</reference>
<name>A0ABV7LIU7_9GAMM</name>
<dbReference type="Gene3D" id="3.90.850.10">
    <property type="entry name" value="Fumarylacetoacetase-like, C-terminal domain"/>
    <property type="match status" value="1"/>
</dbReference>
<comment type="caution">
    <text evidence="1">The sequence shown here is derived from an EMBL/GenBank/DDBJ whole genome shotgun (WGS) entry which is preliminary data.</text>
</comment>
<evidence type="ECO:0000313" key="1">
    <source>
        <dbReference type="EMBL" id="MFC3282177.1"/>
    </source>
</evidence>
<dbReference type="Proteomes" id="UP001595579">
    <property type="component" value="Unassembled WGS sequence"/>
</dbReference>
<organism evidence="1 2">
    <name type="scientific">Litchfieldella rifensis</name>
    <dbReference type="NCBI Taxonomy" id="762643"/>
    <lineage>
        <taxon>Bacteria</taxon>
        <taxon>Pseudomonadati</taxon>
        <taxon>Pseudomonadota</taxon>
        <taxon>Gammaproteobacteria</taxon>
        <taxon>Oceanospirillales</taxon>
        <taxon>Halomonadaceae</taxon>
        <taxon>Litchfieldella</taxon>
    </lineage>
</organism>
<keyword evidence="2" id="KW-1185">Reference proteome</keyword>
<dbReference type="RefSeq" id="WP_386770681.1">
    <property type="nucleotide sequence ID" value="NZ_JBHRUG010000002.1"/>
</dbReference>